<dbReference type="InterPro" id="IPR002172">
    <property type="entry name" value="LDrepeatLR_classA_rpt"/>
</dbReference>
<sequence length="202" mass="22375">MGFVTVLVFAIVVNVCLGRYPGMFPGYYNFPHFHNTPQCAKMGMMNCLDRKHCGRLCDGSPDCGGMDDEKNCPASCFCPENHYLCKDKKTCVSKKQLCDGNNDCPAWDDEDNCPTECKCGERQYLCMGKEKCINIKQICDENVDCPMNEDETCRAGCRCTEGQYLCEATEGAPDVCVRFDQLCDGGKGTGIDCPNGDDESFC</sequence>
<keyword evidence="5" id="KW-1185">Reference proteome</keyword>
<dbReference type="PRINTS" id="PR00261">
    <property type="entry name" value="LDLRECEPTOR"/>
</dbReference>
<evidence type="ECO:0000313" key="4">
    <source>
        <dbReference type="EMBL" id="WAR16097.1"/>
    </source>
</evidence>
<evidence type="ECO:0000313" key="5">
    <source>
        <dbReference type="Proteomes" id="UP001164746"/>
    </source>
</evidence>
<gene>
    <name evidence="4" type="ORF">MAR_030691</name>
</gene>
<evidence type="ECO:0000256" key="1">
    <source>
        <dbReference type="ARBA" id="ARBA00023157"/>
    </source>
</evidence>
<dbReference type="PROSITE" id="PS50068">
    <property type="entry name" value="LDLRA_2"/>
    <property type="match status" value="3"/>
</dbReference>
<name>A0ABY7F393_MYAAR</name>
<protein>
    <submittedName>
        <fullName evidence="4">PGBM-like protein</fullName>
    </submittedName>
</protein>
<accession>A0ABY7F393</accession>
<keyword evidence="1 2" id="KW-1015">Disulfide bond</keyword>
<organism evidence="4 5">
    <name type="scientific">Mya arenaria</name>
    <name type="common">Soft-shell clam</name>
    <dbReference type="NCBI Taxonomy" id="6604"/>
    <lineage>
        <taxon>Eukaryota</taxon>
        <taxon>Metazoa</taxon>
        <taxon>Spiralia</taxon>
        <taxon>Lophotrochozoa</taxon>
        <taxon>Mollusca</taxon>
        <taxon>Bivalvia</taxon>
        <taxon>Autobranchia</taxon>
        <taxon>Heteroconchia</taxon>
        <taxon>Euheterodonta</taxon>
        <taxon>Imparidentia</taxon>
        <taxon>Neoheterodontei</taxon>
        <taxon>Myida</taxon>
        <taxon>Myoidea</taxon>
        <taxon>Myidae</taxon>
        <taxon>Mya</taxon>
    </lineage>
</organism>
<proteinExistence type="predicted"/>
<dbReference type="Proteomes" id="UP001164746">
    <property type="component" value="Chromosome 10"/>
</dbReference>
<dbReference type="Gene3D" id="4.10.400.10">
    <property type="entry name" value="Low-density Lipoprotein Receptor"/>
    <property type="match status" value="2"/>
</dbReference>
<dbReference type="EMBL" id="CP111021">
    <property type="protein sequence ID" value="WAR16097.1"/>
    <property type="molecule type" value="Genomic_DNA"/>
</dbReference>
<feature type="signal peptide" evidence="3">
    <location>
        <begin position="1"/>
        <end position="18"/>
    </location>
</feature>
<dbReference type="SUPFAM" id="SSF57424">
    <property type="entry name" value="LDL receptor-like module"/>
    <property type="match status" value="2"/>
</dbReference>
<reference evidence="4" key="1">
    <citation type="submission" date="2022-11" db="EMBL/GenBank/DDBJ databases">
        <title>Centuries of genome instability and evolution in soft-shell clam transmissible cancer (bioRxiv).</title>
        <authorList>
            <person name="Hart S.F.M."/>
            <person name="Yonemitsu M.A."/>
            <person name="Giersch R.M."/>
            <person name="Beal B.F."/>
            <person name="Arriagada G."/>
            <person name="Davis B.W."/>
            <person name="Ostrander E.A."/>
            <person name="Goff S.P."/>
            <person name="Metzger M.J."/>
        </authorList>
    </citation>
    <scope>NUCLEOTIDE SEQUENCE</scope>
    <source>
        <strain evidence="4">MELC-2E11</strain>
        <tissue evidence="4">Siphon/mantle</tissue>
    </source>
</reference>
<comment type="caution">
    <text evidence="2">Lacks conserved residue(s) required for the propagation of feature annotation.</text>
</comment>
<dbReference type="InterPro" id="IPR036055">
    <property type="entry name" value="LDL_receptor-like_sf"/>
</dbReference>
<feature type="chain" id="PRO_5047509412" evidence="3">
    <location>
        <begin position="19"/>
        <end position="202"/>
    </location>
</feature>
<dbReference type="CDD" id="cd00112">
    <property type="entry name" value="LDLa"/>
    <property type="match status" value="1"/>
</dbReference>
<dbReference type="PANTHER" id="PTHR22722">
    <property type="entry name" value="LOW-DENSITY LIPOPROTEIN RECEPTOR-RELATED PROTEIN 2-RELATED"/>
    <property type="match status" value="1"/>
</dbReference>
<evidence type="ECO:0000256" key="3">
    <source>
        <dbReference type="SAM" id="SignalP"/>
    </source>
</evidence>
<dbReference type="PANTHER" id="PTHR22722:SF5">
    <property type="entry name" value="LOW-DENSITY LIPOPROTEIN RECEPTOR-RELATED PROTEIN 1B"/>
    <property type="match status" value="1"/>
</dbReference>
<evidence type="ECO:0000256" key="2">
    <source>
        <dbReference type="PROSITE-ProRule" id="PRU00124"/>
    </source>
</evidence>
<dbReference type="Pfam" id="PF00057">
    <property type="entry name" value="Ldl_recept_a"/>
    <property type="match status" value="1"/>
</dbReference>
<dbReference type="SMART" id="SM00192">
    <property type="entry name" value="LDLa"/>
    <property type="match status" value="3"/>
</dbReference>
<keyword evidence="3" id="KW-0732">Signal</keyword>
<feature type="disulfide bond" evidence="2">
    <location>
        <begin position="98"/>
        <end position="113"/>
    </location>
</feature>
<dbReference type="InterPro" id="IPR051221">
    <property type="entry name" value="LDLR-related"/>
</dbReference>